<feature type="domain" description="Hydantoinase A/oxoprolinase" evidence="2">
    <location>
        <begin position="35"/>
        <end position="246"/>
    </location>
</feature>
<dbReference type="GO" id="GO:0005829">
    <property type="term" value="C:cytosol"/>
    <property type="evidence" value="ECO:0007669"/>
    <property type="project" value="TreeGrafter"/>
</dbReference>
<reference evidence="3 4" key="1">
    <citation type="journal article" date="2019" name="Nat. Microbiol.">
        <title>Mediterranean grassland soil C-N compound turnover is dependent on rainfall and depth, and is mediated by genomically divergent microorganisms.</title>
        <authorList>
            <person name="Diamond S."/>
            <person name="Andeer P.F."/>
            <person name="Li Z."/>
            <person name="Crits-Christoph A."/>
            <person name="Burstein D."/>
            <person name="Anantharaman K."/>
            <person name="Lane K.R."/>
            <person name="Thomas B.C."/>
            <person name="Pan C."/>
            <person name="Northen T.R."/>
            <person name="Banfield J.F."/>
        </authorList>
    </citation>
    <scope>NUCLEOTIDE SEQUENCE [LARGE SCALE GENOMIC DNA]</scope>
    <source>
        <strain evidence="3">WS_10</strain>
    </source>
</reference>
<name>A0A538U266_UNCEI</name>
<accession>A0A538U266</accession>
<organism evidence="3 4">
    <name type="scientific">Eiseniibacteriota bacterium</name>
    <dbReference type="NCBI Taxonomy" id="2212470"/>
    <lineage>
        <taxon>Bacteria</taxon>
        <taxon>Candidatus Eiseniibacteriota</taxon>
    </lineage>
</organism>
<dbReference type="AlphaFoldDB" id="A0A538U266"/>
<dbReference type="InterPro" id="IPR045079">
    <property type="entry name" value="Oxoprolinase-like"/>
</dbReference>
<evidence type="ECO:0000256" key="1">
    <source>
        <dbReference type="SAM" id="MobiDB-lite"/>
    </source>
</evidence>
<dbReference type="EMBL" id="VBPA01000249">
    <property type="protein sequence ID" value="TMQ69968.1"/>
    <property type="molecule type" value="Genomic_DNA"/>
</dbReference>
<evidence type="ECO:0000259" key="2">
    <source>
        <dbReference type="Pfam" id="PF01968"/>
    </source>
</evidence>
<protein>
    <submittedName>
        <fullName evidence="3">Hydantoinase/oxoprolinase family protein</fullName>
    </submittedName>
</protein>
<gene>
    <name evidence="3" type="ORF">E6K80_10010</name>
</gene>
<dbReference type="GO" id="GO:0017168">
    <property type="term" value="F:5-oxoprolinase (ATP-hydrolyzing) activity"/>
    <property type="evidence" value="ECO:0007669"/>
    <property type="project" value="TreeGrafter"/>
</dbReference>
<dbReference type="PANTHER" id="PTHR11365:SF23">
    <property type="entry name" value="HYPOTHETICAL 5-OXOPROLINASE (EUROFUNG)-RELATED"/>
    <property type="match status" value="1"/>
</dbReference>
<dbReference type="Proteomes" id="UP000319836">
    <property type="component" value="Unassembled WGS sequence"/>
</dbReference>
<feature type="region of interest" description="Disordered" evidence="1">
    <location>
        <begin position="1"/>
        <end position="38"/>
    </location>
</feature>
<dbReference type="InterPro" id="IPR002821">
    <property type="entry name" value="Hydantoinase_A"/>
</dbReference>
<dbReference type="Pfam" id="PF01968">
    <property type="entry name" value="Hydantoinase_A"/>
    <property type="match status" value="1"/>
</dbReference>
<evidence type="ECO:0000313" key="4">
    <source>
        <dbReference type="Proteomes" id="UP000319836"/>
    </source>
</evidence>
<evidence type="ECO:0000313" key="3">
    <source>
        <dbReference type="EMBL" id="TMQ69968.1"/>
    </source>
</evidence>
<comment type="caution">
    <text evidence="3">The sequence shown here is derived from an EMBL/GenBank/DDBJ whole genome shotgun (WGS) entry which is preliminary data.</text>
</comment>
<dbReference type="PANTHER" id="PTHR11365">
    <property type="entry name" value="5-OXOPROLINASE RELATED"/>
    <property type="match status" value="1"/>
</dbReference>
<proteinExistence type="predicted"/>
<sequence>MSKRWAAPAVRDSRSSSPTEAGRRRAAPPRSRSARDAGFERALTIDVGGTSTDVAFADGHLPRRRAREIAGFPILLPLLDVHTVGAGGGSIASIDPGGLLAVGPRSAGAVPGPACYGRGGPATVTDALVVLGRLPEMRIGGSIEMDMDAARAAVTALAPALGARTPAAAAAAILSVANARMEAALRQVSVERGHDPRQVALVAFGGAGGLHACDLAAALGVDAIVFPAHAGVLSAVGAIAAPERHERSRTVLADAGDRATLTRALESLGRAVKGSFARAGRRAIEPRVLARYAGQSHEIEIPFGPDLERRFHEAHRRLHGFAREDATIEIVTVEVEGAVEVTDAPRPRAPRPRRVRPERRARVAVDGRARAVPVWRFEALGGGARIRGPAIVLQSGATLWVDRGWWAGMHASGALVLRRGRP</sequence>
<dbReference type="GO" id="GO:0006749">
    <property type="term" value="P:glutathione metabolic process"/>
    <property type="evidence" value="ECO:0007669"/>
    <property type="project" value="TreeGrafter"/>
</dbReference>